<evidence type="ECO:0000256" key="1">
    <source>
        <dbReference type="ARBA" id="ARBA00004370"/>
    </source>
</evidence>
<evidence type="ECO:0000256" key="12">
    <source>
        <dbReference type="ARBA" id="ARBA00023136"/>
    </source>
</evidence>
<evidence type="ECO:0000313" key="21">
    <source>
        <dbReference type="Proteomes" id="UP000636709"/>
    </source>
</evidence>
<dbReference type="InterPro" id="IPR017441">
    <property type="entry name" value="Protein_kinase_ATP_BS"/>
</dbReference>
<dbReference type="PROSITE" id="PS50011">
    <property type="entry name" value="PROTEIN_KINASE_DOM"/>
    <property type="match status" value="1"/>
</dbReference>
<dbReference type="AlphaFoldDB" id="A0A835KBK4"/>
<gene>
    <name evidence="20" type="ORF">HU200_020353</name>
</gene>
<dbReference type="Pfam" id="PF07714">
    <property type="entry name" value="PK_Tyr_Ser-Thr"/>
    <property type="match status" value="1"/>
</dbReference>
<keyword evidence="21" id="KW-1185">Reference proteome</keyword>
<evidence type="ECO:0000256" key="3">
    <source>
        <dbReference type="ARBA" id="ARBA00022527"/>
    </source>
</evidence>
<dbReference type="GO" id="GO:0005524">
    <property type="term" value="F:ATP binding"/>
    <property type="evidence" value="ECO:0007669"/>
    <property type="project" value="UniProtKB-UniRule"/>
</dbReference>
<keyword evidence="13" id="KW-0675">Receptor</keyword>
<keyword evidence="3 18" id="KW-0723">Serine/threonine-protein kinase</keyword>
<dbReference type="GO" id="GO:0004674">
    <property type="term" value="F:protein serine/threonine kinase activity"/>
    <property type="evidence" value="ECO:0007669"/>
    <property type="project" value="UniProtKB-KW"/>
</dbReference>
<dbReference type="EMBL" id="JACEFO010001653">
    <property type="protein sequence ID" value="KAF8725794.1"/>
    <property type="molecule type" value="Genomic_DNA"/>
</dbReference>
<evidence type="ECO:0000256" key="15">
    <source>
        <dbReference type="ARBA" id="ARBA00047899"/>
    </source>
</evidence>
<evidence type="ECO:0000256" key="9">
    <source>
        <dbReference type="ARBA" id="ARBA00022777"/>
    </source>
</evidence>
<dbReference type="FunFam" id="1.10.510.10:FF:000309">
    <property type="entry name" value="Leucine-rich repeat receptor-like protein kinase"/>
    <property type="match status" value="1"/>
</dbReference>
<dbReference type="PROSITE" id="PS00108">
    <property type="entry name" value="PROTEIN_KINASE_ST"/>
    <property type="match status" value="1"/>
</dbReference>
<feature type="binding site" evidence="17">
    <location>
        <position position="64"/>
    </location>
    <ligand>
        <name>ATP</name>
        <dbReference type="ChEBI" id="CHEBI:30616"/>
    </ligand>
</feature>
<dbReference type="Gene3D" id="1.10.510.10">
    <property type="entry name" value="Transferase(Phosphotransferase) domain 1"/>
    <property type="match status" value="1"/>
</dbReference>
<sequence length="377" mass="42157">MSYPVASLPPIDAYGQSSLKLENRRFTYKELEIITNNFQHVLGQGGFGKVYDGFLEDGTQVAVKLRSQSSNQGVKEFLSEAQILTRIHHKNLVSMIGYCKDGQYMALVYEYMSEGTLQEQIAGRDRNVKHLTWRQRLRAALDSAHGLEYLHKGCNPPLIHRDVKATNILLNAKLEAKIADFGLCRAFSYDNEAHISTNTLVGTPGYVDPEYQATMQPTTKSDVYSFGVVLLELVTGRQAILYDPKPTNIIQWVRQRLARGNIEDVVDRRMCGEYDVNSVWKVADIALKCTMQVTAQRPTMTDVVAQLQECVELEEGHRTGDGTNGSFYNDSNSDLDLGYTTYVADSQLTEVSQSSTAFEMDHNFGQVSRMGGGPVAR</sequence>
<keyword evidence="10 17" id="KW-0067">ATP-binding</keyword>
<feature type="domain" description="Protein kinase" evidence="19">
    <location>
        <begin position="36"/>
        <end position="311"/>
    </location>
</feature>
<evidence type="ECO:0000256" key="13">
    <source>
        <dbReference type="ARBA" id="ARBA00023170"/>
    </source>
</evidence>
<dbReference type="CDD" id="cd14066">
    <property type="entry name" value="STKc_IRAK"/>
    <property type="match status" value="1"/>
</dbReference>
<comment type="subcellular location">
    <subcellularLocation>
        <location evidence="1">Membrane</location>
    </subcellularLocation>
</comment>
<reference evidence="20" key="1">
    <citation type="submission" date="2020-07" db="EMBL/GenBank/DDBJ databases">
        <title>Genome sequence and genetic diversity analysis of an under-domesticated orphan crop, white fonio (Digitaria exilis).</title>
        <authorList>
            <person name="Bennetzen J.L."/>
            <person name="Chen S."/>
            <person name="Ma X."/>
            <person name="Wang X."/>
            <person name="Yssel A.E.J."/>
            <person name="Chaluvadi S.R."/>
            <person name="Johnson M."/>
            <person name="Gangashetty P."/>
            <person name="Hamidou F."/>
            <person name="Sanogo M.D."/>
            <person name="Zwaenepoel A."/>
            <person name="Wallace J."/>
            <person name="Van De Peer Y."/>
            <person name="Van Deynze A."/>
        </authorList>
    </citation>
    <scope>NUCLEOTIDE SEQUENCE</scope>
    <source>
        <tissue evidence="20">Leaves</tissue>
    </source>
</reference>
<evidence type="ECO:0000259" key="19">
    <source>
        <dbReference type="PROSITE" id="PS50011"/>
    </source>
</evidence>
<dbReference type="InterPro" id="IPR000719">
    <property type="entry name" value="Prot_kinase_dom"/>
</dbReference>
<evidence type="ECO:0000256" key="5">
    <source>
        <dbReference type="ARBA" id="ARBA00022679"/>
    </source>
</evidence>
<proteinExistence type="inferred from homology"/>
<evidence type="ECO:0000256" key="14">
    <source>
        <dbReference type="ARBA" id="ARBA00023180"/>
    </source>
</evidence>
<dbReference type="OrthoDB" id="1909384at2759"/>
<comment type="catalytic activity">
    <reaction evidence="15">
        <text>L-threonyl-[protein] + ATP = O-phospho-L-threonyl-[protein] + ADP + H(+)</text>
        <dbReference type="Rhea" id="RHEA:46608"/>
        <dbReference type="Rhea" id="RHEA-COMP:11060"/>
        <dbReference type="Rhea" id="RHEA-COMP:11605"/>
        <dbReference type="ChEBI" id="CHEBI:15378"/>
        <dbReference type="ChEBI" id="CHEBI:30013"/>
        <dbReference type="ChEBI" id="CHEBI:30616"/>
        <dbReference type="ChEBI" id="CHEBI:61977"/>
        <dbReference type="ChEBI" id="CHEBI:456216"/>
        <dbReference type="EC" id="2.7.11.1"/>
    </reaction>
</comment>
<keyword evidence="9" id="KW-0418">Kinase</keyword>
<evidence type="ECO:0000313" key="20">
    <source>
        <dbReference type="EMBL" id="KAF8725794.1"/>
    </source>
</evidence>
<evidence type="ECO:0000256" key="18">
    <source>
        <dbReference type="RuleBase" id="RU000304"/>
    </source>
</evidence>
<protein>
    <recommendedName>
        <fullName evidence="2">non-specific serine/threonine protein kinase</fullName>
        <ecNumber evidence="2">2.7.11.1</ecNumber>
    </recommendedName>
</protein>
<evidence type="ECO:0000256" key="2">
    <source>
        <dbReference type="ARBA" id="ARBA00012513"/>
    </source>
</evidence>
<evidence type="ECO:0000256" key="6">
    <source>
        <dbReference type="ARBA" id="ARBA00022692"/>
    </source>
</evidence>
<comment type="similarity">
    <text evidence="18">Belongs to the protein kinase superfamily.</text>
</comment>
<keyword evidence="8 17" id="KW-0547">Nucleotide-binding</keyword>
<dbReference type="InterPro" id="IPR001245">
    <property type="entry name" value="Ser-Thr/Tyr_kinase_cat_dom"/>
</dbReference>
<dbReference type="PANTHER" id="PTHR45631:SF179">
    <property type="entry name" value="PROTEIN KINASE DOMAIN-CONTAINING PROTEIN"/>
    <property type="match status" value="1"/>
</dbReference>
<evidence type="ECO:0000256" key="10">
    <source>
        <dbReference type="ARBA" id="ARBA00022840"/>
    </source>
</evidence>
<keyword evidence="7" id="KW-0677">Repeat</keyword>
<evidence type="ECO:0000256" key="16">
    <source>
        <dbReference type="ARBA" id="ARBA00048679"/>
    </source>
</evidence>
<keyword evidence="11" id="KW-1133">Transmembrane helix</keyword>
<organism evidence="20 21">
    <name type="scientific">Digitaria exilis</name>
    <dbReference type="NCBI Taxonomy" id="1010633"/>
    <lineage>
        <taxon>Eukaryota</taxon>
        <taxon>Viridiplantae</taxon>
        <taxon>Streptophyta</taxon>
        <taxon>Embryophyta</taxon>
        <taxon>Tracheophyta</taxon>
        <taxon>Spermatophyta</taxon>
        <taxon>Magnoliopsida</taxon>
        <taxon>Liliopsida</taxon>
        <taxon>Poales</taxon>
        <taxon>Poaceae</taxon>
        <taxon>PACMAD clade</taxon>
        <taxon>Panicoideae</taxon>
        <taxon>Panicodae</taxon>
        <taxon>Paniceae</taxon>
        <taxon>Anthephorinae</taxon>
        <taxon>Digitaria</taxon>
    </lineage>
</organism>
<keyword evidence="14" id="KW-0325">Glycoprotein</keyword>
<evidence type="ECO:0000256" key="8">
    <source>
        <dbReference type="ARBA" id="ARBA00022741"/>
    </source>
</evidence>
<evidence type="ECO:0000256" key="7">
    <source>
        <dbReference type="ARBA" id="ARBA00022737"/>
    </source>
</evidence>
<dbReference type="FunFam" id="3.30.200.20:FF:000394">
    <property type="entry name" value="Leucine-rich repeat receptor-like protein kinase"/>
    <property type="match status" value="1"/>
</dbReference>
<evidence type="ECO:0000256" key="11">
    <source>
        <dbReference type="ARBA" id="ARBA00022989"/>
    </source>
</evidence>
<dbReference type="PANTHER" id="PTHR45631">
    <property type="entry name" value="OS07G0107800 PROTEIN-RELATED"/>
    <property type="match status" value="1"/>
</dbReference>
<comment type="catalytic activity">
    <reaction evidence="16">
        <text>L-seryl-[protein] + ATP = O-phospho-L-seryl-[protein] + ADP + H(+)</text>
        <dbReference type="Rhea" id="RHEA:17989"/>
        <dbReference type="Rhea" id="RHEA-COMP:9863"/>
        <dbReference type="Rhea" id="RHEA-COMP:11604"/>
        <dbReference type="ChEBI" id="CHEBI:15378"/>
        <dbReference type="ChEBI" id="CHEBI:29999"/>
        <dbReference type="ChEBI" id="CHEBI:30616"/>
        <dbReference type="ChEBI" id="CHEBI:83421"/>
        <dbReference type="ChEBI" id="CHEBI:456216"/>
        <dbReference type="EC" id="2.7.11.1"/>
    </reaction>
</comment>
<evidence type="ECO:0000256" key="17">
    <source>
        <dbReference type="PROSITE-ProRule" id="PRU10141"/>
    </source>
</evidence>
<dbReference type="SMART" id="SM00220">
    <property type="entry name" value="S_TKc"/>
    <property type="match status" value="1"/>
</dbReference>
<name>A0A835KBK4_9POAL</name>
<keyword evidence="12" id="KW-0472">Membrane</keyword>
<accession>A0A835KBK4</accession>
<dbReference type="Gene3D" id="3.30.200.20">
    <property type="entry name" value="Phosphorylase Kinase, domain 1"/>
    <property type="match status" value="1"/>
</dbReference>
<keyword evidence="6" id="KW-0812">Transmembrane</keyword>
<dbReference type="InterPro" id="IPR008271">
    <property type="entry name" value="Ser/Thr_kinase_AS"/>
</dbReference>
<dbReference type="GO" id="GO:0016020">
    <property type="term" value="C:membrane"/>
    <property type="evidence" value="ECO:0007669"/>
    <property type="project" value="UniProtKB-SubCell"/>
</dbReference>
<dbReference type="Proteomes" id="UP000636709">
    <property type="component" value="Unassembled WGS sequence"/>
</dbReference>
<dbReference type="SUPFAM" id="SSF56112">
    <property type="entry name" value="Protein kinase-like (PK-like)"/>
    <property type="match status" value="1"/>
</dbReference>
<dbReference type="EC" id="2.7.11.1" evidence="2"/>
<comment type="caution">
    <text evidence="20">The sequence shown here is derived from an EMBL/GenBank/DDBJ whole genome shotgun (WGS) entry which is preliminary data.</text>
</comment>
<dbReference type="PROSITE" id="PS00107">
    <property type="entry name" value="PROTEIN_KINASE_ATP"/>
    <property type="match status" value="1"/>
</dbReference>
<dbReference type="InterPro" id="IPR011009">
    <property type="entry name" value="Kinase-like_dom_sf"/>
</dbReference>
<keyword evidence="4" id="KW-0433">Leucine-rich repeat</keyword>
<keyword evidence="5" id="KW-0808">Transferase</keyword>
<evidence type="ECO:0000256" key="4">
    <source>
        <dbReference type="ARBA" id="ARBA00022614"/>
    </source>
</evidence>